<dbReference type="InterPro" id="IPR013517">
    <property type="entry name" value="FG-GAP"/>
</dbReference>
<feature type="compositionally biased region" description="Polar residues" evidence="2">
    <location>
        <begin position="1"/>
        <end position="10"/>
    </location>
</feature>
<dbReference type="OrthoDB" id="5287961at2"/>
<dbReference type="SUPFAM" id="SSF48452">
    <property type="entry name" value="TPR-like"/>
    <property type="match status" value="1"/>
</dbReference>
<dbReference type="PANTHER" id="PTHR16026:SF0">
    <property type="entry name" value="CARTILAGE ACIDIC PROTEIN 1"/>
    <property type="match status" value="1"/>
</dbReference>
<proteinExistence type="predicted"/>
<sequence length="1023" mass="112325">MVTRQRVQTDSQLSKPSTTSSSSQEDAGPQVSKRDQRNRQAFLEKLNQLLDHPQRIDTDGSADQTVKACLIQFPDDPTILYSVAMIQNRLGRVGEAIQTLKQIDLHESDVGPAALGVRSDWLAQTGHSEQAIAGYQLLLKHFPEATTAHRQLAALLNSLGRRHEAAQHLRNLVLLGDVRQTELASLLAIQDPSLTSTVGLSTEPVQRPVTWTGPIARAQILMASHKPHLAIDLLSEVINNSETAASAESGWNAALALMGRATVEANDEQTLRIWWAHLNQDQLLLSDHWFALSKLAHDDLRDTNLAISLMAEAILRDPTDRVALGLLANWMNETQQYEIERKITQRMERLKRTVILGNRIGDRGSESSEKTAGLIINLADHLDHVGRALEANAWRMIATMRDASVDQATVDSLRHRYQALRATGTGFPTATVSTFGLRSDDPIATHQQAVERIAAIIGEFKPIDTGSEGHVDTSEKFAAVVRFVDKARERHLHFRYKNASPPLPRDLQIFQQFGGGVCALDFDHDGWVDLFFGQGGCEPSRNAPAPASSETSNRLFRSAAGMFKDCSKPSGIEDGYFTMAVASGDLNQDGWPDLLVCNFGHNECLINNTDGTFSRAEFPAWTNDRAWSAGGAVADLTGNGIPDIVEIRYLDDPRVFESLPISEHGRAIDYRGPESYVAAHDVLHLQSSTQQWREEVFHREEIPAPSLGVVVGDFDNQVGNEIFIANDTKPNRLWKREPTSLRVGSTGGDAYEWIDLAKIRGCAYSSLGGSGASMGVAAADFDRNNRIDFHVTNFLNEPAHLYLQGADGVFNDLVAASGLASESIPVLGFGTVALDFDNDGDEDLAVLNGHIEDLSHLGIAHKMPAQLFCQEHARFEMVATAGDWAKPSIGRGLIRTDLNRDGLVDMVAMFQDRPAALLENQTINQRNGGWLQVQLTGIDSERSAVGARVLVECGGTNQTRWLTSGDGYACQHESALFFGGFPKGEGLQLTVYWPSGHQDSFKNVSSDQAVLIVERQFLWAVEP</sequence>
<feature type="region of interest" description="Disordered" evidence="2">
    <location>
        <begin position="1"/>
        <end position="35"/>
    </location>
</feature>
<dbReference type="AlphaFoldDB" id="A0A5C6BXR4"/>
<dbReference type="InterPro" id="IPR028994">
    <property type="entry name" value="Integrin_alpha_N"/>
</dbReference>
<keyword evidence="1" id="KW-0732">Signal</keyword>
<comment type="caution">
    <text evidence="4">The sequence shown here is derived from an EMBL/GenBank/DDBJ whole genome shotgun (WGS) entry which is preliminary data.</text>
</comment>
<dbReference type="Pfam" id="PF13517">
    <property type="entry name" value="FG-GAP_3"/>
    <property type="match status" value="1"/>
</dbReference>
<evidence type="ECO:0000313" key="5">
    <source>
        <dbReference type="Proteomes" id="UP000319908"/>
    </source>
</evidence>
<dbReference type="InterPro" id="IPR011990">
    <property type="entry name" value="TPR-like_helical_dom_sf"/>
</dbReference>
<protein>
    <submittedName>
        <fullName evidence="4">ASPIC and UnbV</fullName>
    </submittedName>
</protein>
<dbReference type="EMBL" id="SJPU01000002">
    <property type="protein sequence ID" value="TWU16668.1"/>
    <property type="molecule type" value="Genomic_DNA"/>
</dbReference>
<dbReference type="InterPro" id="IPR027039">
    <property type="entry name" value="Crtac1"/>
</dbReference>
<dbReference type="Gene3D" id="2.130.10.130">
    <property type="entry name" value="Integrin alpha, N-terminal"/>
    <property type="match status" value="1"/>
</dbReference>
<dbReference type="Proteomes" id="UP000319908">
    <property type="component" value="Unassembled WGS sequence"/>
</dbReference>
<feature type="compositionally biased region" description="Low complexity" evidence="2">
    <location>
        <begin position="11"/>
        <end position="24"/>
    </location>
</feature>
<accession>A0A5C6BXR4</accession>
<evidence type="ECO:0000259" key="3">
    <source>
        <dbReference type="Pfam" id="PF07593"/>
    </source>
</evidence>
<name>A0A5C6BXR4_9BACT</name>
<evidence type="ECO:0000256" key="1">
    <source>
        <dbReference type="ARBA" id="ARBA00022729"/>
    </source>
</evidence>
<organism evidence="4 5">
    <name type="scientific">Allorhodopirellula heiligendammensis</name>
    <dbReference type="NCBI Taxonomy" id="2714739"/>
    <lineage>
        <taxon>Bacteria</taxon>
        <taxon>Pseudomonadati</taxon>
        <taxon>Planctomycetota</taxon>
        <taxon>Planctomycetia</taxon>
        <taxon>Pirellulales</taxon>
        <taxon>Pirellulaceae</taxon>
        <taxon>Allorhodopirellula</taxon>
    </lineage>
</organism>
<dbReference type="PANTHER" id="PTHR16026">
    <property type="entry name" value="CARTILAGE ACIDIC PROTEIN 1"/>
    <property type="match status" value="1"/>
</dbReference>
<keyword evidence="5" id="KW-1185">Reference proteome</keyword>
<dbReference type="InterPro" id="IPR011519">
    <property type="entry name" value="UnbV_ASPIC"/>
</dbReference>
<feature type="domain" description="ASPIC/UnbV" evidence="3">
    <location>
        <begin position="944"/>
        <end position="1010"/>
    </location>
</feature>
<dbReference type="Gene3D" id="1.25.40.10">
    <property type="entry name" value="Tetratricopeptide repeat domain"/>
    <property type="match status" value="1"/>
</dbReference>
<gene>
    <name evidence="4" type="ORF">Poly21_38730</name>
</gene>
<evidence type="ECO:0000313" key="4">
    <source>
        <dbReference type="EMBL" id="TWU16668.1"/>
    </source>
</evidence>
<dbReference type="Pfam" id="PF07593">
    <property type="entry name" value="UnbV_ASPIC"/>
    <property type="match status" value="1"/>
</dbReference>
<reference evidence="4 5" key="1">
    <citation type="journal article" date="2020" name="Antonie Van Leeuwenhoek">
        <title>Rhodopirellula heiligendammensis sp. nov., Rhodopirellula pilleata sp. nov., and Rhodopirellula solitaria sp. nov. isolated from natural or artificial marine surfaces in Northern Germany and California, USA, and emended description of the genus Rhodopirellula.</title>
        <authorList>
            <person name="Kallscheuer N."/>
            <person name="Wiegand S."/>
            <person name="Jogler M."/>
            <person name="Boedeker C."/>
            <person name="Peeters S.H."/>
            <person name="Rast P."/>
            <person name="Heuer A."/>
            <person name="Jetten M.S.M."/>
            <person name="Rohde M."/>
            <person name="Jogler C."/>
        </authorList>
    </citation>
    <scope>NUCLEOTIDE SEQUENCE [LARGE SCALE GENOMIC DNA]</scope>
    <source>
        <strain evidence="4 5">Poly21</strain>
    </source>
</reference>
<evidence type="ECO:0000256" key="2">
    <source>
        <dbReference type="SAM" id="MobiDB-lite"/>
    </source>
</evidence>
<dbReference type="SUPFAM" id="SSF69318">
    <property type="entry name" value="Integrin alpha N-terminal domain"/>
    <property type="match status" value="1"/>
</dbReference>